<dbReference type="AlphaFoldDB" id="A0A453MQS3"/>
<reference evidence="2" key="2">
    <citation type="journal article" date="2017" name="Nat. Plants">
        <title>The Aegilops tauschii genome reveals multiple impacts of transposons.</title>
        <authorList>
            <person name="Zhao G."/>
            <person name="Zou C."/>
            <person name="Li K."/>
            <person name="Wang K."/>
            <person name="Li T."/>
            <person name="Gao L."/>
            <person name="Zhang X."/>
            <person name="Wang H."/>
            <person name="Yang Z."/>
            <person name="Liu X."/>
            <person name="Jiang W."/>
            <person name="Mao L."/>
            <person name="Kong X."/>
            <person name="Jiao Y."/>
            <person name="Jia J."/>
        </authorList>
    </citation>
    <scope>NUCLEOTIDE SEQUENCE [LARGE SCALE GENOMIC DNA]</scope>
    <source>
        <strain evidence="2">cv. AL8/78</strain>
    </source>
</reference>
<name>A0A453MQS3_AEGTS</name>
<reference evidence="1" key="4">
    <citation type="submission" date="2019-03" db="UniProtKB">
        <authorList>
            <consortium name="EnsemblPlants"/>
        </authorList>
    </citation>
    <scope>IDENTIFICATION</scope>
</reference>
<dbReference type="EnsemblPlants" id="AET6Gv20038000.16">
    <property type="protein sequence ID" value="AET6Gv20038000.16"/>
    <property type="gene ID" value="AET6Gv20038000"/>
</dbReference>
<evidence type="ECO:0000313" key="2">
    <source>
        <dbReference type="Proteomes" id="UP000015105"/>
    </source>
</evidence>
<proteinExistence type="predicted"/>
<reference evidence="1" key="5">
    <citation type="journal article" date="2021" name="G3 (Bethesda)">
        <title>Aegilops tauschii genome assembly Aet v5.0 features greater sequence contiguity and improved annotation.</title>
        <authorList>
            <person name="Wang L."/>
            <person name="Zhu T."/>
            <person name="Rodriguez J.C."/>
            <person name="Deal K.R."/>
            <person name="Dubcovsky J."/>
            <person name="McGuire P.E."/>
            <person name="Lux T."/>
            <person name="Spannagl M."/>
            <person name="Mayer K.F.X."/>
            <person name="Baldrich P."/>
            <person name="Meyers B.C."/>
            <person name="Huo N."/>
            <person name="Gu Y.Q."/>
            <person name="Zhou H."/>
            <person name="Devos K.M."/>
            <person name="Bennetzen J.L."/>
            <person name="Unver T."/>
            <person name="Budak H."/>
            <person name="Gulick P.J."/>
            <person name="Galiba G."/>
            <person name="Kalapos B."/>
            <person name="Nelson D.R."/>
            <person name="Li P."/>
            <person name="You F.M."/>
            <person name="Luo M.C."/>
            <person name="Dvorak J."/>
        </authorList>
    </citation>
    <scope>NUCLEOTIDE SEQUENCE [LARGE SCALE GENOMIC DNA]</scope>
    <source>
        <strain evidence="1">cv. AL8/78</strain>
    </source>
</reference>
<dbReference type="Proteomes" id="UP000015105">
    <property type="component" value="Chromosome 6D"/>
</dbReference>
<protein>
    <submittedName>
        <fullName evidence="1">Uncharacterized protein</fullName>
    </submittedName>
</protein>
<keyword evidence="2" id="KW-1185">Reference proteome</keyword>
<organism evidence="1 2">
    <name type="scientific">Aegilops tauschii subsp. strangulata</name>
    <name type="common">Goatgrass</name>
    <dbReference type="NCBI Taxonomy" id="200361"/>
    <lineage>
        <taxon>Eukaryota</taxon>
        <taxon>Viridiplantae</taxon>
        <taxon>Streptophyta</taxon>
        <taxon>Embryophyta</taxon>
        <taxon>Tracheophyta</taxon>
        <taxon>Spermatophyta</taxon>
        <taxon>Magnoliopsida</taxon>
        <taxon>Liliopsida</taxon>
        <taxon>Poales</taxon>
        <taxon>Poaceae</taxon>
        <taxon>BOP clade</taxon>
        <taxon>Pooideae</taxon>
        <taxon>Triticodae</taxon>
        <taxon>Triticeae</taxon>
        <taxon>Triticinae</taxon>
        <taxon>Aegilops</taxon>
    </lineage>
</organism>
<accession>A0A453MQS3</accession>
<dbReference type="Gramene" id="AET6Gv20038000.16">
    <property type="protein sequence ID" value="AET6Gv20038000.16"/>
    <property type="gene ID" value="AET6Gv20038000"/>
</dbReference>
<reference evidence="1" key="3">
    <citation type="journal article" date="2017" name="Nature">
        <title>Genome sequence of the progenitor of the wheat D genome Aegilops tauschii.</title>
        <authorList>
            <person name="Luo M.C."/>
            <person name="Gu Y.Q."/>
            <person name="Puiu D."/>
            <person name="Wang H."/>
            <person name="Twardziok S.O."/>
            <person name="Deal K.R."/>
            <person name="Huo N."/>
            <person name="Zhu T."/>
            <person name="Wang L."/>
            <person name="Wang Y."/>
            <person name="McGuire P.E."/>
            <person name="Liu S."/>
            <person name="Long H."/>
            <person name="Ramasamy R.K."/>
            <person name="Rodriguez J.C."/>
            <person name="Van S.L."/>
            <person name="Yuan L."/>
            <person name="Wang Z."/>
            <person name="Xia Z."/>
            <person name="Xiao L."/>
            <person name="Anderson O.D."/>
            <person name="Ouyang S."/>
            <person name="Liang Y."/>
            <person name="Zimin A.V."/>
            <person name="Pertea G."/>
            <person name="Qi P."/>
            <person name="Bennetzen J.L."/>
            <person name="Dai X."/>
            <person name="Dawson M.W."/>
            <person name="Muller H.G."/>
            <person name="Kugler K."/>
            <person name="Rivarola-Duarte L."/>
            <person name="Spannagl M."/>
            <person name="Mayer K.F.X."/>
            <person name="Lu F.H."/>
            <person name="Bevan M.W."/>
            <person name="Leroy P."/>
            <person name="Li P."/>
            <person name="You F.M."/>
            <person name="Sun Q."/>
            <person name="Liu Z."/>
            <person name="Lyons E."/>
            <person name="Wicker T."/>
            <person name="Salzberg S.L."/>
            <person name="Devos K.M."/>
            <person name="Dvorak J."/>
        </authorList>
    </citation>
    <scope>NUCLEOTIDE SEQUENCE [LARGE SCALE GENOMIC DNA]</scope>
    <source>
        <strain evidence="1">cv. AL8/78</strain>
    </source>
</reference>
<reference evidence="2" key="1">
    <citation type="journal article" date="2014" name="Science">
        <title>Ancient hybridizations among the ancestral genomes of bread wheat.</title>
        <authorList>
            <consortium name="International Wheat Genome Sequencing Consortium,"/>
            <person name="Marcussen T."/>
            <person name="Sandve S.R."/>
            <person name="Heier L."/>
            <person name="Spannagl M."/>
            <person name="Pfeifer M."/>
            <person name="Jakobsen K.S."/>
            <person name="Wulff B.B."/>
            <person name="Steuernagel B."/>
            <person name="Mayer K.F."/>
            <person name="Olsen O.A."/>
        </authorList>
    </citation>
    <scope>NUCLEOTIDE SEQUENCE [LARGE SCALE GENOMIC DNA]</scope>
    <source>
        <strain evidence="2">cv. AL8/78</strain>
    </source>
</reference>
<sequence length="94" mass="10662">MPAKHPSSYDSEISNLQVDLFIHKFSECLNLDISANNKFLFTIGSPSSQVLEWQEVFNKDQTNKIYSDNQTTPSQVMMCPRTGGHDLAHQQPPH</sequence>
<evidence type="ECO:0000313" key="1">
    <source>
        <dbReference type="EnsemblPlants" id="AET6Gv20038000.16"/>
    </source>
</evidence>